<keyword evidence="1" id="KW-1133">Transmembrane helix</keyword>
<keyword evidence="1" id="KW-0812">Transmembrane</keyword>
<evidence type="ECO:0000256" key="1">
    <source>
        <dbReference type="SAM" id="Phobius"/>
    </source>
</evidence>
<feature type="domain" description="AAA+ ATPase" evidence="2">
    <location>
        <begin position="930"/>
        <end position="1141"/>
    </location>
</feature>
<organism evidence="3">
    <name type="scientific">Gloeotilopsis sterilis</name>
    <name type="common">Green alga</name>
    <dbReference type="NCBI Taxonomy" id="160069"/>
    <lineage>
        <taxon>Eukaryota</taxon>
        <taxon>Viridiplantae</taxon>
        <taxon>Chlorophyta</taxon>
        <taxon>core chlorophytes</taxon>
        <taxon>Ulvophyceae</taxon>
        <taxon>OUU clade</taxon>
        <taxon>Ulotrichales</taxon>
        <taxon>Ulotrichaceae</taxon>
        <taxon>Gloeotilopsis</taxon>
    </lineage>
</organism>
<dbReference type="GO" id="GO:0004176">
    <property type="term" value="F:ATP-dependent peptidase activity"/>
    <property type="evidence" value="ECO:0007669"/>
    <property type="project" value="InterPro"/>
</dbReference>
<dbReference type="GO" id="GO:0051301">
    <property type="term" value="P:cell division"/>
    <property type="evidence" value="ECO:0007669"/>
    <property type="project" value="UniProtKB-KW"/>
</dbReference>
<dbReference type="GO" id="GO:0016887">
    <property type="term" value="F:ATP hydrolysis activity"/>
    <property type="evidence" value="ECO:0007669"/>
    <property type="project" value="InterPro"/>
</dbReference>
<feature type="transmembrane region" description="Helical" evidence="1">
    <location>
        <begin position="51"/>
        <end position="70"/>
    </location>
</feature>
<dbReference type="Gene3D" id="1.20.58.760">
    <property type="entry name" value="Peptidase M41"/>
    <property type="match status" value="1"/>
</dbReference>
<dbReference type="SUPFAM" id="SSF140990">
    <property type="entry name" value="FtsH protease domain-like"/>
    <property type="match status" value="1"/>
</dbReference>
<dbReference type="Gene3D" id="1.10.8.60">
    <property type="match status" value="1"/>
</dbReference>
<keyword evidence="3" id="KW-0934">Plastid</keyword>
<dbReference type="Pfam" id="PF00004">
    <property type="entry name" value="AAA"/>
    <property type="match status" value="2"/>
</dbReference>
<geneLocation type="chloroplast" evidence="3"/>
<dbReference type="InterPro" id="IPR037219">
    <property type="entry name" value="Peptidase_M41-like"/>
</dbReference>
<dbReference type="InterPro" id="IPR003960">
    <property type="entry name" value="ATPase_AAA_CS"/>
</dbReference>
<keyword evidence="1" id="KW-0472">Membrane</keyword>
<dbReference type="Gene3D" id="3.40.50.300">
    <property type="entry name" value="P-loop containing nucleotide triphosphate hydrolases"/>
    <property type="match status" value="1"/>
</dbReference>
<dbReference type="GO" id="GO:0004222">
    <property type="term" value="F:metalloendopeptidase activity"/>
    <property type="evidence" value="ECO:0007669"/>
    <property type="project" value="InterPro"/>
</dbReference>
<keyword evidence="3" id="KW-0131">Cell cycle</keyword>
<dbReference type="RefSeq" id="YP_009105976.1">
    <property type="nucleotide sequence ID" value="NC_025538.1"/>
</dbReference>
<dbReference type="InterPro" id="IPR003593">
    <property type="entry name" value="AAA+_ATPase"/>
</dbReference>
<keyword evidence="3" id="KW-0150">Chloroplast</keyword>
<dbReference type="GO" id="GO:0009535">
    <property type="term" value="C:chloroplast thylakoid membrane"/>
    <property type="evidence" value="ECO:0007669"/>
    <property type="project" value="TreeGrafter"/>
</dbReference>
<evidence type="ECO:0000259" key="2">
    <source>
        <dbReference type="SMART" id="SM00382"/>
    </source>
</evidence>
<evidence type="ECO:0000313" key="3">
    <source>
        <dbReference type="EMBL" id="AIT94752.1"/>
    </source>
</evidence>
<dbReference type="PANTHER" id="PTHR23076">
    <property type="entry name" value="METALLOPROTEASE M41 FTSH"/>
    <property type="match status" value="1"/>
</dbReference>
<dbReference type="EMBL" id="KM462877">
    <property type="protein sequence ID" value="AIT94752.1"/>
    <property type="molecule type" value="Genomic_DNA"/>
</dbReference>
<sequence>MNKKRFKSFLHKMKNFKKNYFFTSNFYSKEYKNWAKEKTTNVLTNTTNSNFLILVLPFILNLSQIIFLKYKDQTFSVFLEKNLPGYSSPYEKFFWQTFEFLNDPNLNSLEKLKRIDIYNEFILLETKSLSPTFDSQLFLAIFPKNERKNDALSLKSVENSKYVFFDKTMNGELKANFYFLNPREFFIHSNSFFYKLDQFPLKINTISYKNESNFQNKGVNLLAQKNIKKKFFNNTLKKKELVTSEKRNFFYKKKFQNLYFFKNYKIKNLFLPFKKENQNLIYFFQKTSKLKTISKDNSLGGVQSQEKNKFKKSKFILKTITFYNFNKFDHISKNKSNIENKNIFKFISLKNERFTNKLLCEKIQAKNDTSFSQKKKNYFSFFQNEFTNFFYKKLLQPTSKVLNTSRLEKNSFDLKSFFSKICSENLIQLVNDFEFKEENFLLTPRLMSGFFYPDFTKKNVKSYFLEFFFKKKLNKQKISKNFNKSSFSTSTSSKIKIFLPLAFYKENLFSTNFSTIQLQYKPTFLEGVQYRQILYQGPGVVLDESTKDIFLTNKKQIQNSFKNIFYSDNPLSDRKNNFFGKKNYFSNETIYPNSDILEKNFRFLDKNLNISKDKFFDTTTIYPFIEDYRIPYLEETQWRLILEKLKAESSSKRNKSFTNFKDQFDVLDDNQLAVSIPLIRIKYPKQKPIIWPLTLLDYYNPKSQKSYKSFSKISLNEFILNTILNAPKYKNKIYFDHSFPIFIKNKNYGGIYKKLFSFYPSRTFKNINEKKKYSKNEVLVNLEEFNKLSSEEIFYKENFSFGKKLEKKIFKYFSNSFYQNWQSISFLSFFIIAQFSFGFFILQILQDFYKKYGKELVSYLLDIVSSLGILDEGLKEELQLDETEKGFRIIYKNKKQFHHIAGIDGILPELGEIVWFLRNSARSFKMSNILPKGILLIGPPGTGKTILVQAIAGEAEVPVLIQSGSSLNDSDQEGIAAQKLKNLFEKARELAPCIIFIDEIDTLGEKRENIIKNPMGSDEIIESIYEFDSELKSNSRELYRNNLFLKKTKFFKTEDQENFLNNFEIINEESFSFKSIENSVSKNQIKQQQLSLLMQFLVELDGLQSRKGIVVIGATNRPNVLDSALTRPGRFDKVFYLDLPNKEKRIEILKLYSTNLGIEKNLSWDYFANRTFGFSAADLAAVMNESSIQAIIKNTVHTIESIEQGILFITSYSTEHICLNLSEIKDPFYLTRLAYYQSGKALVHTLLPNHPPAIVVYLWPRLNNPRHQQFTKFLQTSFLKINYKSELESRLIGFYSGKAAELFFLLKNSAIFLNKKNSILTNRMTSSINLKTEKTRKEVLNDPSFFQSVTGAQSMKGLNKKDFKNWSFSLYWQSDLGFDDLNSATLLSYYMIDKWYFYSKNVIIKKYHQIIQTKNNLEISEIDILELLNQLIHETQKNIFQEKKSFNYQQIFQEWSIRSWWQVEIIKQASFSDIFFSDWYRIYLPNPEENERNEEWISPDQYSHDNDNLVNLLNNSKNSSLLWTNLYSIDRDYIGHGLLLLSFNKAFSFLNNNREILDYFVDYLLRYEILRQFDILTLLNNFNILTKKSDFQTSNKLKLFLIFENTWGTNSRKSTSHYINFEKMKYNLEKDKANFEKFKIKK</sequence>
<dbReference type="PANTHER" id="PTHR23076:SF58">
    <property type="entry name" value="INACTIVE ATP-DEPENDENT ZINC METALLOPROTEASE FTSHI 5, CHLOROPLASTIC-RELATED"/>
    <property type="match status" value="1"/>
</dbReference>
<dbReference type="SMART" id="SM00382">
    <property type="entry name" value="AAA"/>
    <property type="match status" value="1"/>
</dbReference>
<name>A0A097KNK5_GLOST</name>
<reference evidence="3" key="1">
    <citation type="journal article" date="2014" name="BMC Evol. Biol.">
        <title>Chloroplast phylogenomic analysis resolves deep-level relationships within the green algal class Trebouxiophyceae.</title>
        <authorList>
            <person name="Lemieux C."/>
            <person name="Otis C."/>
            <person name="Turmel M."/>
        </authorList>
    </citation>
    <scope>NUCLEOTIDE SEQUENCE</scope>
</reference>
<dbReference type="SUPFAM" id="SSF52540">
    <property type="entry name" value="P-loop containing nucleoside triphosphate hydrolases"/>
    <property type="match status" value="1"/>
</dbReference>
<dbReference type="GeneID" id="22160060"/>
<proteinExistence type="predicted"/>
<dbReference type="GO" id="GO:0006508">
    <property type="term" value="P:proteolysis"/>
    <property type="evidence" value="ECO:0007669"/>
    <property type="project" value="InterPro"/>
</dbReference>
<gene>
    <name evidence="3" type="primary">ftsH</name>
</gene>
<keyword evidence="3" id="KW-0132">Cell division</keyword>
<protein>
    <submittedName>
        <fullName evidence="3">Cell division protein</fullName>
    </submittedName>
</protein>
<dbReference type="InterPro" id="IPR003959">
    <property type="entry name" value="ATPase_AAA_core"/>
</dbReference>
<dbReference type="GO" id="GO:0005524">
    <property type="term" value="F:ATP binding"/>
    <property type="evidence" value="ECO:0007669"/>
    <property type="project" value="InterPro"/>
</dbReference>
<accession>A0A097KNK5</accession>
<dbReference type="InterPro" id="IPR027417">
    <property type="entry name" value="P-loop_NTPase"/>
</dbReference>
<dbReference type="PROSITE" id="PS00674">
    <property type="entry name" value="AAA"/>
    <property type="match status" value="1"/>
</dbReference>